<dbReference type="PANTHER" id="PTHR15286">
    <property type="entry name" value="RAS-ASSOCIATING DOMAIN CONTAINING PROTEIN"/>
    <property type="match status" value="1"/>
</dbReference>
<dbReference type="SMART" id="SM00314">
    <property type="entry name" value="RA"/>
    <property type="match status" value="1"/>
</dbReference>
<evidence type="ECO:0000313" key="4">
    <source>
        <dbReference type="Proteomes" id="UP000515150"/>
    </source>
</evidence>
<reference evidence="5 6" key="1">
    <citation type="submission" date="2025-04" db="UniProtKB">
        <authorList>
            <consortium name="RefSeq"/>
        </authorList>
    </citation>
    <scope>IDENTIFICATION</scope>
</reference>
<dbReference type="RefSeq" id="XP_029000131.1">
    <property type="nucleotide sequence ID" value="XM_029144298.3"/>
</dbReference>
<evidence type="ECO:0000313" key="6">
    <source>
        <dbReference type="RefSeq" id="XP_029000131.1"/>
    </source>
</evidence>
<keyword evidence="4" id="KW-1185">Reference proteome</keyword>
<sequence>MWASVWVKYCTLNTTLTKKHQTQAAGQRRSLKERRSGMELKVWVDGVARVVCGLSLSTSCQDVVIALAQSIGQTGRYILVMKLRGNERQLLADDCPLQHAAQLGQQAAEVQFILRRTGPALGGDHEPARAAGRRLPPSRPDPDHRSAGRASSTLPRRSKAGRVRSSSATDSPEPRASPIPFLDTPSSLNALPYVSKEEVFRQILQQQKTLQDLEVEVQALERETGALEQLTSSATLPGPVLDLREQLEELERRQLHNKEELILGEQWEELLQAEMDKERDMHERLSQARASLHQHTDQITALQASSGHLEQEAELTVQRRRSAARQSEEALRLLRQEFNKRQQHTQQLEATLSASQRELSGAERALQERQAWIQALNRELRQCDLQHFIQQTGPHADPTGTPQLGSTVE</sequence>
<dbReference type="GeneID" id="114852134"/>
<dbReference type="AlphaFoldDB" id="A0A6P7M0S4"/>
<keyword evidence="1" id="KW-0175">Coiled coil</keyword>
<evidence type="ECO:0000313" key="5">
    <source>
        <dbReference type="RefSeq" id="XP_029000130.1"/>
    </source>
</evidence>
<feature type="domain" description="Ras-associating" evidence="3">
    <location>
        <begin position="36"/>
        <end position="119"/>
    </location>
</feature>
<proteinExistence type="predicted"/>
<dbReference type="GO" id="GO:0007165">
    <property type="term" value="P:signal transduction"/>
    <property type="evidence" value="ECO:0007669"/>
    <property type="project" value="InterPro"/>
</dbReference>
<dbReference type="PANTHER" id="PTHR15286:SF11">
    <property type="entry name" value="RAS ASSOCIATION DOMAIN-CONTAINING PROTEIN 7"/>
    <property type="match status" value="1"/>
</dbReference>
<feature type="region of interest" description="Disordered" evidence="2">
    <location>
        <begin position="118"/>
        <end position="187"/>
    </location>
</feature>
<dbReference type="RefSeq" id="XP_029000130.1">
    <property type="nucleotide sequence ID" value="XM_029144297.3"/>
</dbReference>
<evidence type="ECO:0000259" key="3">
    <source>
        <dbReference type="PROSITE" id="PS50200"/>
    </source>
</evidence>
<name>A0A6P7M0S4_BETSP</name>
<evidence type="ECO:0000256" key="1">
    <source>
        <dbReference type="SAM" id="Coils"/>
    </source>
</evidence>
<gene>
    <name evidence="5 6" type="primary">LOC114852134</name>
</gene>
<dbReference type="KEGG" id="bspl:114852134"/>
<organism evidence="4 5">
    <name type="scientific">Betta splendens</name>
    <name type="common">Siamese fighting fish</name>
    <dbReference type="NCBI Taxonomy" id="158456"/>
    <lineage>
        <taxon>Eukaryota</taxon>
        <taxon>Metazoa</taxon>
        <taxon>Chordata</taxon>
        <taxon>Craniata</taxon>
        <taxon>Vertebrata</taxon>
        <taxon>Euteleostomi</taxon>
        <taxon>Actinopterygii</taxon>
        <taxon>Neopterygii</taxon>
        <taxon>Teleostei</taxon>
        <taxon>Neoteleostei</taxon>
        <taxon>Acanthomorphata</taxon>
        <taxon>Anabantaria</taxon>
        <taxon>Anabantiformes</taxon>
        <taxon>Anabantoidei</taxon>
        <taxon>Osphronemidae</taxon>
        <taxon>Betta</taxon>
    </lineage>
</organism>
<dbReference type="Proteomes" id="UP000515150">
    <property type="component" value="Chromosome 3"/>
</dbReference>
<dbReference type="InterPro" id="IPR033593">
    <property type="entry name" value="N-RASSF"/>
</dbReference>
<dbReference type="InterPro" id="IPR029071">
    <property type="entry name" value="Ubiquitin-like_domsf"/>
</dbReference>
<dbReference type="OrthoDB" id="10051571at2759"/>
<dbReference type="PROSITE" id="PS50200">
    <property type="entry name" value="RA"/>
    <property type="match status" value="1"/>
</dbReference>
<feature type="coiled-coil region" evidence="1">
    <location>
        <begin position="196"/>
        <end position="288"/>
    </location>
</feature>
<dbReference type="SUPFAM" id="SSF54236">
    <property type="entry name" value="Ubiquitin-like"/>
    <property type="match status" value="1"/>
</dbReference>
<dbReference type="InterPro" id="IPR000159">
    <property type="entry name" value="RA_dom"/>
</dbReference>
<dbReference type="Gene3D" id="3.10.20.90">
    <property type="entry name" value="Phosphatidylinositol 3-kinase Catalytic Subunit, Chain A, domain 1"/>
    <property type="match status" value="1"/>
</dbReference>
<dbReference type="Pfam" id="PF00788">
    <property type="entry name" value="RA"/>
    <property type="match status" value="1"/>
</dbReference>
<protein>
    <submittedName>
        <fullName evidence="5 6">Ras association domain-containing protein 7-like isoform X1</fullName>
    </submittedName>
</protein>
<evidence type="ECO:0000256" key="2">
    <source>
        <dbReference type="SAM" id="MobiDB-lite"/>
    </source>
</evidence>
<accession>A0A6P7M0S4</accession>